<feature type="region of interest" description="Disordered" evidence="7">
    <location>
        <begin position="1009"/>
        <end position="1112"/>
    </location>
</feature>
<feature type="domain" description="Helicase C-terminal" evidence="10">
    <location>
        <begin position="1138"/>
        <end position="1301"/>
    </location>
</feature>
<evidence type="ECO:0000256" key="5">
    <source>
        <dbReference type="ARBA" id="ARBA00022840"/>
    </source>
</evidence>
<dbReference type="Pfam" id="PF00176">
    <property type="entry name" value="SNF2-rel_dom"/>
    <property type="match status" value="1"/>
</dbReference>
<dbReference type="InterPro" id="IPR027417">
    <property type="entry name" value="P-loop_NTPase"/>
</dbReference>
<dbReference type="CDD" id="cd18008">
    <property type="entry name" value="DEXDc_SHPRH-like"/>
    <property type="match status" value="1"/>
</dbReference>
<proteinExistence type="inferred from homology"/>
<dbReference type="InterPro" id="IPR000330">
    <property type="entry name" value="SNF2_N"/>
</dbReference>
<keyword evidence="6" id="KW-0479">Metal-binding</keyword>
<dbReference type="Gene3D" id="3.30.40.10">
    <property type="entry name" value="Zinc/RING finger domain, C3HC4 (zinc finger)"/>
    <property type="match status" value="1"/>
</dbReference>
<feature type="compositionally biased region" description="Basic and acidic residues" evidence="7">
    <location>
        <begin position="1040"/>
        <end position="1050"/>
    </location>
</feature>
<dbReference type="InterPro" id="IPR014001">
    <property type="entry name" value="Helicase_ATP-bd"/>
</dbReference>
<accession>A0ABR4BD42</accession>
<feature type="compositionally biased region" description="Basic and acidic residues" evidence="7">
    <location>
        <begin position="1087"/>
        <end position="1101"/>
    </location>
</feature>
<evidence type="ECO:0000256" key="1">
    <source>
        <dbReference type="ARBA" id="ARBA00007025"/>
    </source>
</evidence>
<feature type="region of interest" description="Disordered" evidence="7">
    <location>
        <begin position="307"/>
        <end position="337"/>
    </location>
</feature>
<sequence>MDPSASQPRISELRDRITSAKEQRQNLNEGDDEYEVTKMILEHGLASLEEQLEALQSAEEKRRYEGDTELPADNATGSLPIVENQLPQSSHTTLNPHTCSTPYAGSSHDTIGGHLISDGMMAGQGRRAAPSWDLTSLENSATNPDAPSFPSLDGNSASGSNSRRDSGFLRPQKRQRESFGLSNDLMGRKSKSMRTTPSPAGTGQTTPTSIESFDLGDNPDLFPLFGGNPKEQMHELREDQQATEKMMEVRRQQELADEAFARALMEQGDDFVSEDFSRPGPSANPWNISQTTLDSQGRLRYPELRSSSPLTVREDPFSTTSLPVKQENGYHNTSCGLPVKQERSYQPLSYRIPDNNIIDLCSDDDPDQFDTTASHPSSDLVEIDPQTYSGSNRNGQSLGTMPGSYNPYGSNGGSSSSANWSYSEPHFGQSLVNAAGGVYNSAVNLVDNQIASYGSTPMGFGGSSVYGNNGLGASSNYMDLTSYNPPPTLAHNVFGLHGINAEDPANQDLVDSWRDRYDYLTNDPTRTTAEIKSLLENIRPDEELPPENREGTPEAMQYPLMEHQKLGLTWLKSMEEGSNKGGILADDMGLGKTIQALALMVSRKSNDRLRKTTLIVCPVGLLRQWEREISKKLKPSHQLKTYILHGEKRNVKWETLRTFDVVLTTFGTLGTEYKRRDGIEMAKRANPNWRPTGKADHLPLLGDDSKWFRVIIDEAQCIKNKNTKAALGASLLQAVHRFCMTGTPMQNSINELYSLVHFLRIKPYCDEKTFKRDFTNPLKGHSDGLKQKAMRQLQALLKAILLRRTKKSQIDGKPILNLPERTTEPQNAVFSEDEDAFYQALQTRTQLQFNKFLKSGTVGRHYSNILVLLLRLRQACCHPHLIRDFGQASGATEVSPEDMMKLAKELAPDVIARIKEQSNLNDDCALECPVCMDMTDNSTIFVPCGHNTCSECFARISDPSQATADGIVAEGGNAVNVKCPNCRAKVIPSKVIDHNTFKKVHMPEKITEALEDEAPEDVETTDDSDSDSDSDDGEEDDEQVDSKGNLKDFVVEDDTYDDPSETEDEGEGYRPGKTPFEKSKKSKKFQKSRDKGKEKAMEKPPKKTLSQLKKEGQRNLKARKRYLKRLKKDWIPSAKTEKTMDILRAIKERKDPDTKQCEKTIIFSQFTSLLDLLEVPIAHEGWGYTRYDGSMSANARNDAVIEFSDKRDCKIMLVSLKAGNSGLNLIAASQVIMLDPFWNPYIEEQAIDRAHRIGQQKPVQVHRVIVQNTVEDRILALQEKKRELIEAALDENASKSISRLGVRELGFLFDVET</sequence>
<feature type="region of interest" description="Disordered" evidence="7">
    <location>
        <begin position="56"/>
        <end position="77"/>
    </location>
</feature>
<dbReference type="SMART" id="SM00184">
    <property type="entry name" value="RING"/>
    <property type="match status" value="1"/>
</dbReference>
<feature type="compositionally biased region" description="Polar residues" evidence="7">
    <location>
        <begin position="317"/>
        <end position="335"/>
    </location>
</feature>
<dbReference type="SMART" id="SM00490">
    <property type="entry name" value="HELICc"/>
    <property type="match status" value="1"/>
</dbReference>
<dbReference type="EMBL" id="JBHFEH010000010">
    <property type="protein sequence ID" value="KAL2055715.1"/>
    <property type="molecule type" value="Genomic_DNA"/>
</dbReference>
<evidence type="ECO:0000256" key="6">
    <source>
        <dbReference type="PROSITE-ProRule" id="PRU00175"/>
    </source>
</evidence>
<feature type="compositionally biased region" description="Polar residues" evidence="7">
    <location>
        <begin position="386"/>
        <end position="399"/>
    </location>
</feature>
<feature type="domain" description="RING-type" evidence="8">
    <location>
        <begin position="928"/>
        <end position="983"/>
    </location>
</feature>
<keyword evidence="5" id="KW-0067">ATP-binding</keyword>
<feature type="compositionally biased region" description="Basic and acidic residues" evidence="7">
    <location>
        <begin position="1067"/>
        <end position="1079"/>
    </location>
</feature>
<keyword evidence="12" id="KW-1185">Reference proteome</keyword>
<dbReference type="Proteomes" id="UP001590951">
    <property type="component" value="Unassembled WGS sequence"/>
</dbReference>
<dbReference type="InterPro" id="IPR038718">
    <property type="entry name" value="SNF2-like_sf"/>
</dbReference>
<feature type="compositionally biased region" description="Acidic residues" evidence="7">
    <location>
        <begin position="1009"/>
        <end position="1039"/>
    </location>
</feature>
<evidence type="ECO:0000259" key="9">
    <source>
        <dbReference type="PROSITE" id="PS51192"/>
    </source>
</evidence>
<keyword evidence="3" id="KW-0378">Hydrolase</keyword>
<keyword evidence="6" id="KW-0863">Zinc-finger</keyword>
<feature type="compositionally biased region" description="Polar residues" evidence="7">
    <location>
        <begin position="193"/>
        <end position="211"/>
    </location>
</feature>
<evidence type="ECO:0000256" key="2">
    <source>
        <dbReference type="ARBA" id="ARBA00022741"/>
    </source>
</evidence>
<dbReference type="Pfam" id="PF13923">
    <property type="entry name" value="zf-C3HC4_2"/>
    <property type="match status" value="1"/>
</dbReference>
<name>A0ABR4BD42_9LECA</name>
<dbReference type="CDD" id="cd18793">
    <property type="entry name" value="SF2_C_SNF"/>
    <property type="match status" value="1"/>
</dbReference>
<feature type="compositionally biased region" description="Basic and acidic residues" evidence="7">
    <location>
        <begin position="11"/>
        <end position="24"/>
    </location>
</feature>
<feature type="compositionally biased region" description="Polar residues" evidence="7">
    <location>
        <begin position="133"/>
        <end position="145"/>
    </location>
</feature>
<dbReference type="InterPro" id="IPR001650">
    <property type="entry name" value="Helicase_C-like"/>
</dbReference>
<feature type="region of interest" description="Disordered" evidence="7">
    <location>
        <begin position="1"/>
        <end position="31"/>
    </location>
</feature>
<keyword evidence="4" id="KW-0347">Helicase</keyword>
<feature type="region of interest" description="Disordered" evidence="7">
    <location>
        <begin position="364"/>
        <end position="418"/>
    </location>
</feature>
<dbReference type="InterPro" id="IPR049730">
    <property type="entry name" value="SNF2/RAD54-like_C"/>
</dbReference>
<dbReference type="SUPFAM" id="SSF57850">
    <property type="entry name" value="RING/U-box"/>
    <property type="match status" value="1"/>
</dbReference>
<dbReference type="PROSITE" id="PS51194">
    <property type="entry name" value="HELICASE_CTER"/>
    <property type="match status" value="1"/>
</dbReference>
<protein>
    <submittedName>
        <fullName evidence="11">Uncharacterized protein</fullName>
    </submittedName>
</protein>
<feature type="compositionally biased region" description="Acidic residues" evidence="7">
    <location>
        <begin position="1051"/>
        <end position="1066"/>
    </location>
</feature>
<dbReference type="InterPro" id="IPR001841">
    <property type="entry name" value="Znf_RING"/>
</dbReference>
<dbReference type="PROSITE" id="PS50089">
    <property type="entry name" value="ZF_RING_2"/>
    <property type="match status" value="1"/>
</dbReference>
<evidence type="ECO:0000256" key="4">
    <source>
        <dbReference type="ARBA" id="ARBA00022806"/>
    </source>
</evidence>
<organism evidence="11 12">
    <name type="scientific">Lepraria finkii</name>
    <dbReference type="NCBI Taxonomy" id="1340010"/>
    <lineage>
        <taxon>Eukaryota</taxon>
        <taxon>Fungi</taxon>
        <taxon>Dikarya</taxon>
        <taxon>Ascomycota</taxon>
        <taxon>Pezizomycotina</taxon>
        <taxon>Lecanoromycetes</taxon>
        <taxon>OSLEUM clade</taxon>
        <taxon>Lecanoromycetidae</taxon>
        <taxon>Lecanorales</taxon>
        <taxon>Lecanorineae</taxon>
        <taxon>Stereocaulaceae</taxon>
        <taxon>Lepraria</taxon>
    </lineage>
</organism>
<evidence type="ECO:0000256" key="3">
    <source>
        <dbReference type="ARBA" id="ARBA00022801"/>
    </source>
</evidence>
<comment type="caution">
    <text evidence="11">The sequence shown here is derived from an EMBL/GenBank/DDBJ whole genome shotgun (WGS) entry which is preliminary data.</text>
</comment>
<dbReference type="SUPFAM" id="SSF52540">
    <property type="entry name" value="P-loop containing nucleoside triphosphate hydrolases"/>
    <property type="match status" value="2"/>
</dbReference>
<gene>
    <name evidence="11" type="ORF">ABVK25_003959</name>
</gene>
<dbReference type="Pfam" id="PF00271">
    <property type="entry name" value="Helicase_C"/>
    <property type="match status" value="1"/>
</dbReference>
<dbReference type="Gene3D" id="3.40.50.300">
    <property type="entry name" value="P-loop containing nucleotide triphosphate hydrolases"/>
    <property type="match status" value="1"/>
</dbReference>
<dbReference type="PANTHER" id="PTHR45626">
    <property type="entry name" value="TRANSCRIPTION TERMINATION FACTOR 2-RELATED"/>
    <property type="match status" value="1"/>
</dbReference>
<keyword evidence="6" id="KW-0862">Zinc</keyword>
<feature type="compositionally biased region" description="Low complexity" evidence="7">
    <location>
        <begin position="403"/>
        <end position="418"/>
    </location>
</feature>
<dbReference type="InterPro" id="IPR050628">
    <property type="entry name" value="SNF2_RAD54_helicase_TF"/>
</dbReference>
<keyword evidence="2" id="KW-0547">Nucleotide-binding</keyword>
<dbReference type="PROSITE" id="PS51192">
    <property type="entry name" value="HELICASE_ATP_BIND_1"/>
    <property type="match status" value="1"/>
</dbReference>
<feature type="region of interest" description="Disordered" evidence="7">
    <location>
        <begin position="110"/>
        <end position="214"/>
    </location>
</feature>
<evidence type="ECO:0000313" key="12">
    <source>
        <dbReference type="Proteomes" id="UP001590951"/>
    </source>
</evidence>
<dbReference type="SMART" id="SM00487">
    <property type="entry name" value="DEXDc"/>
    <property type="match status" value="1"/>
</dbReference>
<dbReference type="PANTHER" id="PTHR45626:SF16">
    <property type="entry name" value="ATP-DEPENDENT HELICASE ULS1"/>
    <property type="match status" value="1"/>
</dbReference>
<dbReference type="Gene3D" id="3.40.50.10810">
    <property type="entry name" value="Tandem AAA-ATPase domain"/>
    <property type="match status" value="1"/>
</dbReference>
<evidence type="ECO:0000313" key="11">
    <source>
        <dbReference type="EMBL" id="KAL2055715.1"/>
    </source>
</evidence>
<evidence type="ECO:0000256" key="7">
    <source>
        <dbReference type="SAM" id="MobiDB-lite"/>
    </source>
</evidence>
<dbReference type="InterPro" id="IPR013083">
    <property type="entry name" value="Znf_RING/FYVE/PHD"/>
</dbReference>
<reference evidence="11 12" key="1">
    <citation type="submission" date="2024-09" db="EMBL/GenBank/DDBJ databases">
        <title>Rethinking Asexuality: The Enigmatic Case of Functional Sexual Genes in Lepraria (Stereocaulaceae).</title>
        <authorList>
            <person name="Doellman M."/>
            <person name="Sun Y."/>
            <person name="Barcenas-Pena A."/>
            <person name="Lumbsch H.T."/>
            <person name="Grewe F."/>
        </authorList>
    </citation>
    <scope>NUCLEOTIDE SEQUENCE [LARGE SCALE GENOMIC DNA]</scope>
    <source>
        <strain evidence="11 12">Grewe 0041</strain>
    </source>
</reference>
<evidence type="ECO:0000259" key="10">
    <source>
        <dbReference type="PROSITE" id="PS51194"/>
    </source>
</evidence>
<comment type="similarity">
    <text evidence="1">Belongs to the SNF2/RAD54 helicase family.</text>
</comment>
<feature type="domain" description="Helicase ATP-binding" evidence="9">
    <location>
        <begin position="573"/>
        <end position="762"/>
    </location>
</feature>
<evidence type="ECO:0000259" key="8">
    <source>
        <dbReference type="PROSITE" id="PS50089"/>
    </source>
</evidence>